<dbReference type="PANTHER" id="PTHR24567:SF74">
    <property type="entry name" value="HTH-TYPE TRANSCRIPTIONAL REGULATOR ARCR"/>
    <property type="match status" value="1"/>
</dbReference>
<reference evidence="2 3" key="1">
    <citation type="submission" date="2018-08" db="EMBL/GenBank/DDBJ databases">
        <authorList>
            <person name="Khan S.A."/>
            <person name="Jeon C.O."/>
            <person name="Chun B.H."/>
            <person name="Jeong S.E."/>
        </authorList>
    </citation>
    <scope>NUCLEOTIDE SEQUENCE [LARGE SCALE GENOMIC DNA]</scope>
    <source>
        <strain evidence="2 3">S-16</strain>
    </source>
</reference>
<dbReference type="AlphaFoldDB" id="A0A3N7HQ35"/>
<accession>A0A3N7HQ35</accession>
<gene>
    <name evidence="2" type="ORF">DZC73_13645</name>
</gene>
<dbReference type="RefSeq" id="WP_124540866.1">
    <property type="nucleotide sequence ID" value="NZ_QUSW01000003.1"/>
</dbReference>
<dbReference type="GO" id="GO:0003700">
    <property type="term" value="F:DNA-binding transcription factor activity"/>
    <property type="evidence" value="ECO:0007669"/>
    <property type="project" value="TreeGrafter"/>
</dbReference>
<dbReference type="EMBL" id="QUSW01000003">
    <property type="protein sequence ID" value="RQP24338.1"/>
    <property type="molecule type" value="Genomic_DNA"/>
</dbReference>
<dbReference type="Pfam" id="PF00027">
    <property type="entry name" value="cNMP_binding"/>
    <property type="match status" value="1"/>
</dbReference>
<protein>
    <submittedName>
        <fullName evidence="2">Cyclic nucleotide-binding domain-containing protein</fullName>
    </submittedName>
</protein>
<sequence length="155" mass="17034">MEFNDLVHAIQTLNAEDAFRPRLTLDQWRVISPYLTRHDIRAGDLLIKQGDTDRTMYFLGQGSLQVFVTGGPPGSNRIAILRAGSVVGEPGLFGDGPRMANVEAMTPCAVWALRGPRLEELAARSPALALELLRAAGGVMSMRMRNNMVRQVPFT</sequence>
<evidence type="ECO:0000313" key="2">
    <source>
        <dbReference type="EMBL" id="RQP24338.1"/>
    </source>
</evidence>
<dbReference type="PANTHER" id="PTHR24567">
    <property type="entry name" value="CRP FAMILY TRANSCRIPTIONAL REGULATORY PROTEIN"/>
    <property type="match status" value="1"/>
</dbReference>
<reference evidence="2 3" key="2">
    <citation type="submission" date="2018-12" db="EMBL/GenBank/DDBJ databases">
        <title>Rhizobacter gummiphilus sp. nov., a rubber-degrading bacterium isolated from the soil of a botanical garden in Japan.</title>
        <authorList>
            <person name="Shunsuke S.S."/>
        </authorList>
    </citation>
    <scope>NUCLEOTIDE SEQUENCE [LARGE SCALE GENOMIC DNA]</scope>
    <source>
        <strain evidence="2 3">S-16</strain>
    </source>
</reference>
<dbReference type="GO" id="GO:0005829">
    <property type="term" value="C:cytosol"/>
    <property type="evidence" value="ECO:0007669"/>
    <property type="project" value="TreeGrafter"/>
</dbReference>
<dbReference type="SMART" id="SM00100">
    <property type="entry name" value="cNMP"/>
    <property type="match status" value="1"/>
</dbReference>
<name>A0A3N7HQ35_9BURK</name>
<dbReference type="InterPro" id="IPR050397">
    <property type="entry name" value="Env_Response_Regulators"/>
</dbReference>
<dbReference type="Proteomes" id="UP000267464">
    <property type="component" value="Unassembled WGS sequence"/>
</dbReference>
<comment type="caution">
    <text evidence="2">The sequence shown here is derived from an EMBL/GenBank/DDBJ whole genome shotgun (WGS) entry which is preliminary data.</text>
</comment>
<dbReference type="Gene3D" id="2.60.120.10">
    <property type="entry name" value="Jelly Rolls"/>
    <property type="match status" value="1"/>
</dbReference>
<organism evidence="2 3">
    <name type="scientific">Piscinibacter terrae</name>
    <dbReference type="NCBI Taxonomy" id="2496871"/>
    <lineage>
        <taxon>Bacteria</taxon>
        <taxon>Pseudomonadati</taxon>
        <taxon>Pseudomonadota</taxon>
        <taxon>Betaproteobacteria</taxon>
        <taxon>Burkholderiales</taxon>
        <taxon>Sphaerotilaceae</taxon>
        <taxon>Piscinibacter</taxon>
    </lineage>
</organism>
<keyword evidence="3" id="KW-1185">Reference proteome</keyword>
<dbReference type="InterPro" id="IPR018490">
    <property type="entry name" value="cNMP-bd_dom_sf"/>
</dbReference>
<dbReference type="OrthoDB" id="8900094at2"/>
<evidence type="ECO:0000259" key="1">
    <source>
        <dbReference type="PROSITE" id="PS50042"/>
    </source>
</evidence>
<evidence type="ECO:0000313" key="3">
    <source>
        <dbReference type="Proteomes" id="UP000267464"/>
    </source>
</evidence>
<dbReference type="InterPro" id="IPR014710">
    <property type="entry name" value="RmlC-like_jellyroll"/>
</dbReference>
<feature type="domain" description="Cyclic nucleotide-binding" evidence="1">
    <location>
        <begin position="19"/>
        <end position="121"/>
    </location>
</feature>
<dbReference type="PROSITE" id="PS50042">
    <property type="entry name" value="CNMP_BINDING_3"/>
    <property type="match status" value="1"/>
</dbReference>
<dbReference type="SUPFAM" id="SSF51206">
    <property type="entry name" value="cAMP-binding domain-like"/>
    <property type="match status" value="1"/>
</dbReference>
<dbReference type="CDD" id="cd00038">
    <property type="entry name" value="CAP_ED"/>
    <property type="match status" value="1"/>
</dbReference>
<dbReference type="InterPro" id="IPR000595">
    <property type="entry name" value="cNMP-bd_dom"/>
</dbReference>
<proteinExistence type="predicted"/>